<organism evidence="2 3">
    <name type="scientific">Ditylenchus dipsaci</name>
    <dbReference type="NCBI Taxonomy" id="166011"/>
    <lineage>
        <taxon>Eukaryota</taxon>
        <taxon>Metazoa</taxon>
        <taxon>Ecdysozoa</taxon>
        <taxon>Nematoda</taxon>
        <taxon>Chromadorea</taxon>
        <taxon>Rhabditida</taxon>
        <taxon>Tylenchina</taxon>
        <taxon>Tylenchomorpha</taxon>
        <taxon>Sphaerularioidea</taxon>
        <taxon>Anguinidae</taxon>
        <taxon>Anguininae</taxon>
        <taxon>Ditylenchus</taxon>
    </lineage>
</organism>
<dbReference type="Proteomes" id="UP000887574">
    <property type="component" value="Unplaced"/>
</dbReference>
<evidence type="ECO:0000313" key="2">
    <source>
        <dbReference type="Proteomes" id="UP000887574"/>
    </source>
</evidence>
<sequence>MAWRRSRTRRMTRSMSTNRNSNNRNSSVVPVQVLTAAEPRVVASEERIGRSRTARPTANSSAVRINEEQQPVEQPSTQEESDGKQADNGSESDDHSGTDEGSGTNNDSEESNRKKGRPNP</sequence>
<feature type="region of interest" description="Disordered" evidence="1">
    <location>
        <begin position="1"/>
        <end position="120"/>
    </location>
</feature>
<feature type="compositionally biased region" description="Basic residues" evidence="1">
    <location>
        <begin position="1"/>
        <end position="12"/>
    </location>
</feature>
<protein>
    <submittedName>
        <fullName evidence="3">Uncharacterized protein</fullName>
    </submittedName>
</protein>
<name>A0A915EMW9_9BILA</name>
<keyword evidence="2" id="KW-1185">Reference proteome</keyword>
<reference evidence="3" key="1">
    <citation type="submission" date="2022-11" db="UniProtKB">
        <authorList>
            <consortium name="WormBaseParasite"/>
        </authorList>
    </citation>
    <scope>IDENTIFICATION</scope>
</reference>
<evidence type="ECO:0000313" key="3">
    <source>
        <dbReference type="WBParaSite" id="jg8518"/>
    </source>
</evidence>
<feature type="compositionally biased region" description="Polar residues" evidence="1">
    <location>
        <begin position="54"/>
        <end position="78"/>
    </location>
</feature>
<dbReference type="AlphaFoldDB" id="A0A915EMW9"/>
<evidence type="ECO:0000256" key="1">
    <source>
        <dbReference type="SAM" id="MobiDB-lite"/>
    </source>
</evidence>
<feature type="compositionally biased region" description="Low complexity" evidence="1">
    <location>
        <begin position="13"/>
        <end position="27"/>
    </location>
</feature>
<accession>A0A915EMW9</accession>
<dbReference type="WBParaSite" id="jg8518">
    <property type="protein sequence ID" value="jg8518"/>
    <property type="gene ID" value="jg8518"/>
</dbReference>
<proteinExistence type="predicted"/>